<dbReference type="EMBL" id="FOEH01000001">
    <property type="protein sequence ID" value="SEP87208.1"/>
    <property type="molecule type" value="Genomic_DNA"/>
</dbReference>
<dbReference type="InterPro" id="IPR006089">
    <property type="entry name" value="Acyl-CoA_DH_CS"/>
</dbReference>
<dbReference type="SUPFAM" id="SSF47203">
    <property type="entry name" value="Acyl-CoA dehydrogenase C-terminal domain-like"/>
    <property type="match status" value="1"/>
</dbReference>
<feature type="domain" description="Acyl-CoA dehydrogenase/oxidase N-terminal" evidence="7">
    <location>
        <begin position="7"/>
        <end position="86"/>
    </location>
</feature>
<evidence type="ECO:0000256" key="1">
    <source>
        <dbReference type="ARBA" id="ARBA00001974"/>
    </source>
</evidence>
<evidence type="ECO:0000313" key="9">
    <source>
        <dbReference type="Proteomes" id="UP000198733"/>
    </source>
</evidence>
<dbReference type="InterPro" id="IPR009075">
    <property type="entry name" value="AcylCo_DH/oxidase_C"/>
</dbReference>
<dbReference type="InterPro" id="IPR036250">
    <property type="entry name" value="AcylCo_DH-like_C"/>
</dbReference>
<sequence>MISFRPTEEETSFIEVAKNIAKDKIRPIARECEQNRHVDKNLINELAELGFLSLELPEYFEGLELPLITQVQLVQALSYGDLDVVQGLPGANDAASIIRILPESTVTNLTKDVQINHGTAAFVNTVNTDEVREDRLFITEEADGYILQGTSQPVRMASFAEYMIVAAKNSQGKSVILWLDNHNHWTVEQGDYRLGLLASGLGRFSFDGVYIPKNCVVAEGYTADDLLRQVRTRIRILQAAKEVGLMEAALDYVTEYTAERKAFGQVIAKFQGVSFRIASMAMETRISNHLVKEAAIKADEQGSESDGLASRALYRAHRSVRYITDSAVQLLGGHGFVQEFPVEKWMRDAQAQVSLYGREKDLLFQRGEQIIAGTKEGALQ</sequence>
<reference evidence="8 9" key="1">
    <citation type="submission" date="2016-10" db="EMBL/GenBank/DDBJ databases">
        <authorList>
            <person name="Varghese N."/>
            <person name="Submissions S."/>
        </authorList>
    </citation>
    <scope>NUCLEOTIDE SEQUENCE [LARGE SCALE GENOMIC DNA]</scope>
    <source>
        <strain evidence="8 9">CGMCC 1.7734</strain>
    </source>
</reference>
<evidence type="ECO:0008006" key="10">
    <source>
        <dbReference type="Google" id="ProtNLM"/>
    </source>
</evidence>
<evidence type="ECO:0000259" key="7">
    <source>
        <dbReference type="Pfam" id="PF02771"/>
    </source>
</evidence>
<name>A0A1H9BG15_9BACI</name>
<proteinExistence type="inferred from homology"/>
<comment type="caution">
    <text evidence="8">The sequence shown here is derived from an EMBL/GenBank/DDBJ whole genome shotgun (WGS) entry which is preliminary data.</text>
</comment>
<comment type="cofactor">
    <cofactor evidence="1">
        <name>FAD</name>
        <dbReference type="ChEBI" id="CHEBI:57692"/>
    </cofactor>
</comment>
<protein>
    <recommendedName>
        <fullName evidence="10">Acyl-CoA dehydrogenase</fullName>
    </recommendedName>
</protein>
<evidence type="ECO:0000256" key="4">
    <source>
        <dbReference type="ARBA" id="ARBA00022827"/>
    </source>
</evidence>
<dbReference type="InterPro" id="IPR013786">
    <property type="entry name" value="AcylCoA_DH/ox_N"/>
</dbReference>
<keyword evidence="5" id="KW-0560">Oxidoreductase</keyword>
<evidence type="ECO:0000256" key="3">
    <source>
        <dbReference type="ARBA" id="ARBA00022630"/>
    </source>
</evidence>
<feature type="domain" description="Acyl-CoA dehydrogenase/oxidase C-terminal" evidence="6">
    <location>
        <begin position="235"/>
        <end position="352"/>
    </location>
</feature>
<dbReference type="Gene3D" id="1.20.140.10">
    <property type="entry name" value="Butyryl-CoA Dehydrogenase, subunit A, domain 3"/>
    <property type="match status" value="1"/>
</dbReference>
<accession>A0A1H9BG15</accession>
<dbReference type="PANTHER" id="PTHR43884:SF20">
    <property type="entry name" value="ACYL-COA DEHYDROGENASE FADE28"/>
    <property type="match status" value="1"/>
</dbReference>
<gene>
    <name evidence="8" type="ORF">SAMN05216232_1154</name>
</gene>
<comment type="similarity">
    <text evidence="2">Belongs to the acyl-CoA dehydrogenase family.</text>
</comment>
<keyword evidence="4" id="KW-0274">FAD</keyword>
<dbReference type="InterPro" id="IPR046373">
    <property type="entry name" value="Acyl-CoA_Oxase/DH_mid-dom_sf"/>
</dbReference>
<dbReference type="Pfam" id="PF02771">
    <property type="entry name" value="Acyl-CoA_dh_N"/>
    <property type="match status" value="1"/>
</dbReference>
<dbReference type="InterPro" id="IPR037069">
    <property type="entry name" value="AcylCoA_DH/ox_N_sf"/>
</dbReference>
<dbReference type="Proteomes" id="UP000198733">
    <property type="component" value="Unassembled WGS sequence"/>
</dbReference>
<keyword evidence="3" id="KW-0285">Flavoprotein</keyword>
<dbReference type="SUPFAM" id="SSF56645">
    <property type="entry name" value="Acyl-CoA dehydrogenase NM domain-like"/>
    <property type="match status" value="1"/>
</dbReference>
<evidence type="ECO:0000256" key="5">
    <source>
        <dbReference type="ARBA" id="ARBA00023002"/>
    </source>
</evidence>
<dbReference type="PROSITE" id="PS00073">
    <property type="entry name" value="ACYL_COA_DH_2"/>
    <property type="match status" value="1"/>
</dbReference>
<dbReference type="Gene3D" id="2.40.110.10">
    <property type="entry name" value="Butyryl-CoA Dehydrogenase, subunit A, domain 2"/>
    <property type="match status" value="1"/>
</dbReference>
<dbReference type="PANTHER" id="PTHR43884">
    <property type="entry name" value="ACYL-COA DEHYDROGENASE"/>
    <property type="match status" value="1"/>
</dbReference>
<dbReference type="Pfam" id="PF00441">
    <property type="entry name" value="Acyl-CoA_dh_1"/>
    <property type="match status" value="1"/>
</dbReference>
<evidence type="ECO:0000313" key="8">
    <source>
        <dbReference type="EMBL" id="SEP87208.1"/>
    </source>
</evidence>
<dbReference type="RefSeq" id="WP_092502910.1">
    <property type="nucleotide sequence ID" value="NZ_FOEH01000001.1"/>
</dbReference>
<organism evidence="8 9">
    <name type="scientific">Virgibacillus subterraneus</name>
    <dbReference type="NCBI Taxonomy" id="621109"/>
    <lineage>
        <taxon>Bacteria</taxon>
        <taxon>Bacillati</taxon>
        <taxon>Bacillota</taxon>
        <taxon>Bacilli</taxon>
        <taxon>Bacillales</taxon>
        <taxon>Bacillaceae</taxon>
        <taxon>Virgibacillus</taxon>
    </lineage>
</organism>
<dbReference type="InterPro" id="IPR009100">
    <property type="entry name" value="AcylCoA_DH/oxidase_NM_dom_sf"/>
</dbReference>
<evidence type="ECO:0000256" key="2">
    <source>
        <dbReference type="ARBA" id="ARBA00009347"/>
    </source>
</evidence>
<keyword evidence="9" id="KW-1185">Reference proteome</keyword>
<dbReference type="Gene3D" id="1.10.540.10">
    <property type="entry name" value="Acyl-CoA dehydrogenase/oxidase, N-terminal domain"/>
    <property type="match status" value="1"/>
</dbReference>
<evidence type="ECO:0000259" key="6">
    <source>
        <dbReference type="Pfam" id="PF00441"/>
    </source>
</evidence>
<dbReference type="PIRSF" id="PIRSF016578">
    <property type="entry name" value="HsaA"/>
    <property type="match status" value="1"/>
</dbReference>